<dbReference type="EMBL" id="LNCD01000003">
    <property type="protein sequence ID" value="KWV60007.1"/>
    <property type="molecule type" value="Genomic_DNA"/>
</dbReference>
<evidence type="ECO:0000313" key="2">
    <source>
        <dbReference type="EMBL" id="KWV60007.1"/>
    </source>
</evidence>
<dbReference type="Proteomes" id="UP000068164">
    <property type="component" value="Unassembled WGS sequence"/>
</dbReference>
<accession>A0A120FRE0</accession>
<sequence length="123" mass="13227">MLRLSLVASALLSLSVLSAFGDSPWYRMIPVPNAPGCKVLADPGGRPILQRYEKGGTRMYGIGGKACPEKFPGIDSAKISIARSITTDGNFARITTRTRKLVVTRAGTGSNYQFAVNKLDVPR</sequence>
<dbReference type="AlphaFoldDB" id="A0A120FRE0"/>
<keyword evidence="3" id="KW-1185">Reference proteome</keyword>
<organism evidence="2 3">
    <name type="scientific">Rhizobium altiplani</name>
    <dbReference type="NCBI Taxonomy" id="1864509"/>
    <lineage>
        <taxon>Bacteria</taxon>
        <taxon>Pseudomonadati</taxon>
        <taxon>Pseudomonadota</taxon>
        <taxon>Alphaproteobacteria</taxon>
        <taxon>Hyphomicrobiales</taxon>
        <taxon>Rhizobiaceae</taxon>
        <taxon>Rhizobium/Agrobacterium group</taxon>
        <taxon>Rhizobium</taxon>
    </lineage>
</organism>
<name>A0A120FRE0_9HYPH</name>
<feature type="chain" id="PRO_5007165612" evidence="1">
    <location>
        <begin position="22"/>
        <end position="123"/>
    </location>
</feature>
<feature type="signal peptide" evidence="1">
    <location>
        <begin position="1"/>
        <end position="21"/>
    </location>
</feature>
<evidence type="ECO:0000313" key="3">
    <source>
        <dbReference type="Proteomes" id="UP000068164"/>
    </source>
</evidence>
<comment type="caution">
    <text evidence="2">The sequence shown here is derived from an EMBL/GenBank/DDBJ whole genome shotgun (WGS) entry which is preliminary data.</text>
</comment>
<keyword evidence="1" id="KW-0732">Signal</keyword>
<dbReference type="RefSeq" id="WP_062368407.1">
    <property type="nucleotide sequence ID" value="NZ_LNCD01000003.1"/>
</dbReference>
<proteinExistence type="predicted"/>
<gene>
    <name evidence="2" type="ORF">AS026_27300</name>
</gene>
<dbReference type="OrthoDB" id="8398339at2"/>
<protein>
    <submittedName>
        <fullName evidence="2">Uncharacterized protein</fullName>
    </submittedName>
</protein>
<evidence type="ECO:0000256" key="1">
    <source>
        <dbReference type="SAM" id="SignalP"/>
    </source>
</evidence>
<reference evidence="2 3" key="1">
    <citation type="submission" date="2015-11" db="EMBL/GenBank/DDBJ databases">
        <title>Draft Genome Sequence of the Strain BR 10423 (Rhizobium sp.) isolated from nodules of Mimosa pudica.</title>
        <authorList>
            <person name="Barauna A.C."/>
            <person name="Zilli J.E."/>
            <person name="Simoes-Araujo J.L."/>
            <person name="Reis V.M."/>
            <person name="James E.K."/>
            <person name="Reis F.B.Jr."/>
            <person name="Rouws L.F."/>
            <person name="Passos S.R."/>
            <person name="Gois S.R."/>
        </authorList>
    </citation>
    <scope>NUCLEOTIDE SEQUENCE [LARGE SCALE GENOMIC DNA]</scope>
    <source>
        <strain evidence="2 3">BR10423</strain>
    </source>
</reference>